<dbReference type="GO" id="GO:0007165">
    <property type="term" value="P:signal transduction"/>
    <property type="evidence" value="ECO:0007669"/>
    <property type="project" value="UniProtKB-KW"/>
</dbReference>
<sequence>MWDWRQLRWANKFGWWPKAAKTKYGQQMSRYWGLFLFAFDFSQLIPEFIALYTIINEGSLKGTVTNLTTTLLGVLCAARVYFLIQKSDEISLLIDSFAELDSNILHHALGAEGKTIMANGDRRCKIITYTLVFGVISLLHWLLRPLILLLSHNVKTTIIDIWVPWSFDNLGGWSAIYFVQIVHVLSAVLGSFIFDSLFFCFSEMLITQLSLLSLALTKIDFRKSHTIKLNRDLQAKDIELITLDKCIEFHCKLLRMVKVITQIYDVIQILQFVSLAAVICLSIFEASSMDGVTLIKVINLIEMMITFVFFMFMYCYYSTMLVEKCQEIGRSAYMNNWYEGCLKDKKRLLMIIERSKKAPRFGMFLNVDLDTFITLLKSAFSYYNVLKAFVTD</sequence>
<dbReference type="EMBL" id="ACPB03000249">
    <property type="status" value="NOT_ANNOTATED_CDS"/>
    <property type="molecule type" value="Genomic_DNA"/>
</dbReference>
<evidence type="ECO:0000256" key="7">
    <source>
        <dbReference type="ARBA" id="ARBA00023136"/>
    </source>
</evidence>
<evidence type="ECO:0000256" key="8">
    <source>
        <dbReference type="ARBA" id="ARBA00023170"/>
    </source>
</evidence>
<feature type="transmembrane region" description="Helical" evidence="10">
    <location>
        <begin position="67"/>
        <end position="84"/>
    </location>
</feature>
<feature type="transmembrane region" description="Helical" evidence="10">
    <location>
        <begin position="263"/>
        <end position="284"/>
    </location>
</feature>
<name>A0A905QWA6_RHOPR</name>
<dbReference type="Pfam" id="PF02949">
    <property type="entry name" value="7tm_6"/>
    <property type="match status" value="1"/>
</dbReference>
<dbReference type="GeneID" id="141450439"/>
<comment type="caution">
    <text evidence="10">Lacks conserved residue(s) required for the propagation of feature annotation.</text>
</comment>
<dbReference type="RefSeq" id="XP_073976994.1">
    <property type="nucleotide sequence ID" value="XM_074120893.1"/>
</dbReference>
<dbReference type="PANTHER" id="PTHR21137">
    <property type="entry name" value="ODORANT RECEPTOR"/>
    <property type="match status" value="1"/>
</dbReference>
<protein>
    <recommendedName>
        <fullName evidence="10">Odorant receptor</fullName>
    </recommendedName>
</protein>
<keyword evidence="5 10" id="KW-0552">Olfaction</keyword>
<feature type="transmembrane region" description="Helical" evidence="10">
    <location>
        <begin position="175"/>
        <end position="201"/>
    </location>
</feature>
<reference evidence="11" key="1">
    <citation type="submission" date="2022-10" db="UniProtKB">
        <authorList>
            <consortium name="EnsemblMetazoa"/>
        </authorList>
    </citation>
    <scope>IDENTIFICATION</scope>
</reference>
<evidence type="ECO:0000256" key="4">
    <source>
        <dbReference type="ARBA" id="ARBA00022692"/>
    </source>
</evidence>
<evidence type="ECO:0000313" key="11">
    <source>
        <dbReference type="EnsemblMetazoa" id="RPRC017712-PA"/>
    </source>
</evidence>
<keyword evidence="3 10" id="KW-0716">Sensory transduction</keyword>
<feature type="transmembrane region" description="Helical" evidence="10">
    <location>
        <begin position="31"/>
        <end position="55"/>
    </location>
</feature>
<keyword evidence="7 10" id="KW-0472">Membrane</keyword>
<dbReference type="GO" id="GO:0005886">
    <property type="term" value="C:plasma membrane"/>
    <property type="evidence" value="ECO:0007669"/>
    <property type="project" value="UniProtKB-SubCell"/>
</dbReference>
<keyword evidence="8 10" id="KW-0675">Receptor</keyword>
<evidence type="ECO:0000256" key="1">
    <source>
        <dbReference type="ARBA" id="ARBA00004651"/>
    </source>
</evidence>
<keyword evidence="6 10" id="KW-1133">Transmembrane helix</keyword>
<dbReference type="AlphaFoldDB" id="A0A905QWA6"/>
<dbReference type="Proteomes" id="UP000015103">
    <property type="component" value="Unassembled WGS sequence"/>
</dbReference>
<comment type="similarity">
    <text evidence="10">Belongs to the insect chemoreceptor superfamily. Heteromeric odorant receptor channel (TC 1.A.69) family.</text>
</comment>
<evidence type="ECO:0000256" key="3">
    <source>
        <dbReference type="ARBA" id="ARBA00022606"/>
    </source>
</evidence>
<evidence type="ECO:0000256" key="6">
    <source>
        <dbReference type="ARBA" id="ARBA00022989"/>
    </source>
</evidence>
<keyword evidence="2" id="KW-1003">Cell membrane</keyword>
<dbReference type="InterPro" id="IPR004117">
    <property type="entry name" value="7tm6_olfct_rcpt"/>
</dbReference>
<keyword evidence="4 10" id="KW-0812">Transmembrane</keyword>
<accession>A0A905QWA6</accession>
<dbReference type="GO" id="GO:0005549">
    <property type="term" value="F:odorant binding"/>
    <property type="evidence" value="ECO:0007669"/>
    <property type="project" value="InterPro"/>
</dbReference>
<evidence type="ECO:0000256" key="9">
    <source>
        <dbReference type="ARBA" id="ARBA00023224"/>
    </source>
</evidence>
<dbReference type="EnsemblMetazoa" id="RPRC017712-RA">
    <property type="protein sequence ID" value="RPRC017712-PA"/>
    <property type="gene ID" value="RPRC017712"/>
</dbReference>
<evidence type="ECO:0000256" key="5">
    <source>
        <dbReference type="ARBA" id="ARBA00022725"/>
    </source>
</evidence>
<evidence type="ECO:0000256" key="10">
    <source>
        <dbReference type="RuleBase" id="RU351113"/>
    </source>
</evidence>
<evidence type="ECO:0000256" key="2">
    <source>
        <dbReference type="ARBA" id="ARBA00022475"/>
    </source>
</evidence>
<evidence type="ECO:0000313" key="12">
    <source>
        <dbReference type="Proteomes" id="UP000015103"/>
    </source>
</evidence>
<proteinExistence type="inferred from homology"/>
<feature type="transmembrane region" description="Helical" evidence="10">
    <location>
        <begin position="126"/>
        <end position="143"/>
    </location>
</feature>
<comment type="subcellular location">
    <subcellularLocation>
        <location evidence="1 10">Cell membrane</location>
        <topology evidence="1 10">Multi-pass membrane protein</topology>
    </subcellularLocation>
</comment>
<keyword evidence="9 10" id="KW-0807">Transducer</keyword>
<dbReference type="PANTHER" id="PTHR21137:SF35">
    <property type="entry name" value="ODORANT RECEPTOR 19A-RELATED"/>
    <property type="match status" value="1"/>
</dbReference>
<dbReference type="GO" id="GO:0004984">
    <property type="term" value="F:olfactory receptor activity"/>
    <property type="evidence" value="ECO:0007669"/>
    <property type="project" value="InterPro"/>
</dbReference>
<keyword evidence="12" id="KW-1185">Reference proteome</keyword>
<feature type="transmembrane region" description="Helical" evidence="10">
    <location>
        <begin position="296"/>
        <end position="317"/>
    </location>
</feature>
<organism evidence="11 12">
    <name type="scientific">Rhodnius prolixus</name>
    <name type="common">Triatomid bug</name>
    <dbReference type="NCBI Taxonomy" id="13249"/>
    <lineage>
        <taxon>Eukaryota</taxon>
        <taxon>Metazoa</taxon>
        <taxon>Ecdysozoa</taxon>
        <taxon>Arthropoda</taxon>
        <taxon>Hexapoda</taxon>
        <taxon>Insecta</taxon>
        <taxon>Pterygota</taxon>
        <taxon>Neoptera</taxon>
        <taxon>Paraneoptera</taxon>
        <taxon>Hemiptera</taxon>
        <taxon>Heteroptera</taxon>
        <taxon>Panheteroptera</taxon>
        <taxon>Cimicomorpha</taxon>
        <taxon>Reduviidae</taxon>
        <taxon>Triatominae</taxon>
        <taxon>Rhodnius</taxon>
    </lineage>
</organism>